<keyword evidence="6 10" id="KW-0460">Magnesium</keyword>
<evidence type="ECO:0000256" key="5">
    <source>
        <dbReference type="ARBA" id="ARBA00022801"/>
    </source>
</evidence>
<feature type="binding site" evidence="10">
    <location>
        <position position="70"/>
    </location>
    <ligand>
        <name>Mg(2+)</name>
        <dbReference type="ChEBI" id="CHEBI:18420"/>
    </ligand>
</feature>
<feature type="binding site" evidence="10">
    <location>
        <begin position="157"/>
        <end position="160"/>
    </location>
    <ligand>
        <name>substrate</name>
    </ligand>
</feature>
<evidence type="ECO:0000256" key="2">
    <source>
        <dbReference type="ARBA" id="ARBA00011738"/>
    </source>
</evidence>
<keyword evidence="7 10" id="KW-0546">Nucleotide metabolism</keyword>
<comment type="function">
    <text evidence="10">Pyrophosphatase that catalyzes the hydrolysis of nucleoside triphosphates to their monophosphate derivatives, with a high preference for the non-canonical purine nucleotides XTP (xanthosine triphosphate), dITP (deoxyinosine triphosphate) and ITP. Seems to function as a house-cleaning enzyme that removes non-canonical purine nucleotides from the nucleotide pool, thus preventing their incorporation into DNA/RNA and avoiding chromosomal lesions.</text>
</comment>
<feature type="binding site" evidence="10">
    <location>
        <begin position="8"/>
        <end position="13"/>
    </location>
    <ligand>
        <name>substrate</name>
    </ligand>
</feature>
<comment type="cofactor">
    <cofactor evidence="10">
        <name>Mg(2+)</name>
        <dbReference type="ChEBI" id="CHEBI:18420"/>
    </cofactor>
    <text evidence="10">Binds 1 Mg(2+) ion per subunit.</text>
</comment>
<evidence type="ECO:0000256" key="6">
    <source>
        <dbReference type="ARBA" id="ARBA00022842"/>
    </source>
</evidence>
<feature type="binding site" evidence="10">
    <location>
        <begin position="185"/>
        <end position="186"/>
    </location>
    <ligand>
        <name>substrate</name>
    </ligand>
</feature>
<dbReference type="GO" id="GO:0009146">
    <property type="term" value="P:purine nucleoside triphosphate catabolic process"/>
    <property type="evidence" value="ECO:0007669"/>
    <property type="project" value="UniProtKB-UniRule"/>
</dbReference>
<evidence type="ECO:0000256" key="4">
    <source>
        <dbReference type="ARBA" id="ARBA00022741"/>
    </source>
</evidence>
<comment type="catalytic activity">
    <reaction evidence="8 10">
        <text>dITP + H2O = dIMP + diphosphate + H(+)</text>
        <dbReference type="Rhea" id="RHEA:28342"/>
        <dbReference type="ChEBI" id="CHEBI:15377"/>
        <dbReference type="ChEBI" id="CHEBI:15378"/>
        <dbReference type="ChEBI" id="CHEBI:33019"/>
        <dbReference type="ChEBI" id="CHEBI:61194"/>
        <dbReference type="ChEBI" id="CHEBI:61382"/>
        <dbReference type="EC" id="3.6.1.66"/>
    </reaction>
</comment>
<dbReference type="InterPro" id="IPR020922">
    <property type="entry name" value="dITP/XTP_pyrophosphatase"/>
</dbReference>
<gene>
    <name evidence="12" type="ORF">GGQ54_000718</name>
</gene>
<dbReference type="InterPro" id="IPR002637">
    <property type="entry name" value="RdgB/HAM1"/>
</dbReference>
<sequence>MTRLLLASHNAKKLAELSRLFAGRGIEVVGLGDVSAEQPPAETGGTFEHNALIKARAAARSTGLPSLADDSGLAVDVLNGMPGVRSARWSGPEATDADNLALLLRQLDDVPEPDRGAHFVCALAYVRPSPAGELREDVAIGELPGTLTLAPAGRHGFGYDPIFRAAGHRMTLAEMAPEEKDAISHRARALALMAPLVVEELGKTDPREN</sequence>
<dbReference type="GO" id="GO:0036222">
    <property type="term" value="F:XTP diphosphatase activity"/>
    <property type="evidence" value="ECO:0007669"/>
    <property type="project" value="UniProtKB-UniRule"/>
</dbReference>
<dbReference type="GO" id="GO:0005829">
    <property type="term" value="C:cytosol"/>
    <property type="evidence" value="ECO:0007669"/>
    <property type="project" value="TreeGrafter"/>
</dbReference>
<feature type="active site" description="Proton acceptor" evidence="10">
    <location>
        <position position="70"/>
    </location>
</feature>
<dbReference type="GO" id="GO:0000166">
    <property type="term" value="F:nucleotide binding"/>
    <property type="evidence" value="ECO:0007669"/>
    <property type="project" value="UniProtKB-KW"/>
</dbReference>
<dbReference type="FunFam" id="3.90.950.10:FF:000001">
    <property type="entry name" value="dITP/XTP pyrophosphatase"/>
    <property type="match status" value="1"/>
</dbReference>
<dbReference type="EMBL" id="JACBZS010000001">
    <property type="protein sequence ID" value="NYI70158.1"/>
    <property type="molecule type" value="Genomic_DNA"/>
</dbReference>
<evidence type="ECO:0000256" key="10">
    <source>
        <dbReference type="HAMAP-Rule" id="MF_01405"/>
    </source>
</evidence>
<evidence type="ECO:0000256" key="9">
    <source>
        <dbReference type="ARBA" id="ARBA00052017"/>
    </source>
</evidence>
<evidence type="ECO:0000313" key="13">
    <source>
        <dbReference type="Proteomes" id="UP000527616"/>
    </source>
</evidence>
<accession>A0A7Z0IK55</accession>
<dbReference type="Gene3D" id="3.90.950.10">
    <property type="match status" value="1"/>
</dbReference>
<keyword evidence="5 10" id="KW-0378">Hydrolase</keyword>
<dbReference type="GO" id="GO:0035870">
    <property type="term" value="F:dITP diphosphatase activity"/>
    <property type="evidence" value="ECO:0007669"/>
    <property type="project" value="UniProtKB-UniRule"/>
</dbReference>
<dbReference type="GO" id="GO:0036220">
    <property type="term" value="F:ITP diphosphatase activity"/>
    <property type="evidence" value="ECO:0007669"/>
    <property type="project" value="UniProtKB-UniRule"/>
</dbReference>
<reference evidence="12 13" key="1">
    <citation type="submission" date="2020-07" db="EMBL/GenBank/DDBJ databases">
        <title>Sequencing the genomes of 1000 actinobacteria strains.</title>
        <authorList>
            <person name="Klenk H.-P."/>
        </authorList>
    </citation>
    <scope>NUCLEOTIDE SEQUENCE [LARGE SCALE GENOMIC DNA]</scope>
    <source>
        <strain evidence="12 13">DSM 103164</strain>
    </source>
</reference>
<dbReference type="EC" id="3.6.1.66" evidence="10"/>
<dbReference type="NCBIfam" id="TIGR00042">
    <property type="entry name" value="RdgB/HAM1 family non-canonical purine NTP pyrophosphatase"/>
    <property type="match status" value="1"/>
</dbReference>
<dbReference type="Proteomes" id="UP000527616">
    <property type="component" value="Unassembled WGS sequence"/>
</dbReference>
<evidence type="ECO:0000313" key="12">
    <source>
        <dbReference type="EMBL" id="NYI70158.1"/>
    </source>
</evidence>
<evidence type="ECO:0000256" key="3">
    <source>
        <dbReference type="ARBA" id="ARBA00022723"/>
    </source>
</evidence>
<dbReference type="GO" id="GO:0017111">
    <property type="term" value="F:ribonucleoside triphosphate phosphatase activity"/>
    <property type="evidence" value="ECO:0007669"/>
    <property type="project" value="InterPro"/>
</dbReference>
<comment type="subunit">
    <text evidence="2 10">Homodimer.</text>
</comment>
<feature type="binding site" evidence="10">
    <location>
        <position position="180"/>
    </location>
    <ligand>
        <name>substrate</name>
    </ligand>
</feature>
<dbReference type="SUPFAM" id="SSF52972">
    <property type="entry name" value="ITPase-like"/>
    <property type="match status" value="1"/>
</dbReference>
<comment type="caution">
    <text evidence="12">The sequence shown here is derived from an EMBL/GenBank/DDBJ whole genome shotgun (WGS) entry which is preliminary data.</text>
</comment>
<dbReference type="GO" id="GO:0009117">
    <property type="term" value="P:nucleotide metabolic process"/>
    <property type="evidence" value="ECO:0007669"/>
    <property type="project" value="UniProtKB-KW"/>
</dbReference>
<keyword evidence="3 10" id="KW-0479">Metal-binding</keyword>
<keyword evidence="13" id="KW-1185">Reference proteome</keyword>
<evidence type="ECO:0000256" key="1">
    <source>
        <dbReference type="ARBA" id="ARBA00008023"/>
    </source>
</evidence>
<dbReference type="HAMAP" id="MF_01405">
    <property type="entry name" value="Non_canon_purine_NTPase"/>
    <property type="match status" value="1"/>
</dbReference>
<comment type="caution">
    <text evidence="10">Lacks conserved residue(s) required for the propagation of feature annotation.</text>
</comment>
<dbReference type="RefSeq" id="WP_179444142.1">
    <property type="nucleotide sequence ID" value="NZ_JACBZS010000001.1"/>
</dbReference>
<evidence type="ECO:0000256" key="8">
    <source>
        <dbReference type="ARBA" id="ARBA00051875"/>
    </source>
</evidence>
<dbReference type="GO" id="GO:0046872">
    <property type="term" value="F:metal ion binding"/>
    <property type="evidence" value="ECO:0007669"/>
    <property type="project" value="UniProtKB-KW"/>
</dbReference>
<dbReference type="PANTHER" id="PTHR11067:SF9">
    <property type="entry name" value="INOSINE TRIPHOSPHATE PYROPHOSPHATASE"/>
    <property type="match status" value="1"/>
</dbReference>
<proteinExistence type="inferred from homology"/>
<comment type="catalytic activity">
    <reaction evidence="9 10">
        <text>XTP + H2O = XMP + diphosphate + H(+)</text>
        <dbReference type="Rhea" id="RHEA:28610"/>
        <dbReference type="ChEBI" id="CHEBI:15377"/>
        <dbReference type="ChEBI" id="CHEBI:15378"/>
        <dbReference type="ChEBI" id="CHEBI:33019"/>
        <dbReference type="ChEBI" id="CHEBI:57464"/>
        <dbReference type="ChEBI" id="CHEBI:61314"/>
        <dbReference type="EC" id="3.6.1.66"/>
    </reaction>
</comment>
<name>A0A7Z0IK55_9ACTN</name>
<comment type="catalytic activity">
    <reaction evidence="10">
        <text>ITP + H2O = IMP + diphosphate + H(+)</text>
        <dbReference type="Rhea" id="RHEA:29399"/>
        <dbReference type="ChEBI" id="CHEBI:15377"/>
        <dbReference type="ChEBI" id="CHEBI:15378"/>
        <dbReference type="ChEBI" id="CHEBI:33019"/>
        <dbReference type="ChEBI" id="CHEBI:58053"/>
        <dbReference type="ChEBI" id="CHEBI:61402"/>
        <dbReference type="EC" id="3.6.1.66"/>
    </reaction>
</comment>
<evidence type="ECO:0000256" key="7">
    <source>
        <dbReference type="ARBA" id="ARBA00023080"/>
    </source>
</evidence>
<feature type="binding site" evidence="10">
    <location>
        <position position="71"/>
    </location>
    <ligand>
        <name>substrate</name>
    </ligand>
</feature>
<evidence type="ECO:0000256" key="11">
    <source>
        <dbReference type="RuleBase" id="RU003781"/>
    </source>
</evidence>
<protein>
    <recommendedName>
        <fullName evidence="10">dITP/XTP pyrophosphatase</fullName>
        <ecNumber evidence="10">3.6.1.66</ecNumber>
    </recommendedName>
    <alternativeName>
        <fullName evidence="10">Non-canonical purine NTP pyrophosphatase</fullName>
    </alternativeName>
    <alternativeName>
        <fullName evidence="10">Non-standard purine NTP pyrophosphatase</fullName>
    </alternativeName>
    <alternativeName>
        <fullName evidence="10">Nucleoside-triphosphate diphosphatase</fullName>
    </alternativeName>
    <alternativeName>
        <fullName evidence="10">Nucleoside-triphosphate pyrophosphatase</fullName>
        <shortName evidence="10">NTPase</shortName>
    </alternativeName>
</protein>
<dbReference type="Pfam" id="PF01725">
    <property type="entry name" value="Ham1p_like"/>
    <property type="match status" value="1"/>
</dbReference>
<keyword evidence="4 10" id="KW-0547">Nucleotide-binding</keyword>
<dbReference type="CDD" id="cd00515">
    <property type="entry name" value="HAM1"/>
    <property type="match status" value="1"/>
</dbReference>
<dbReference type="AlphaFoldDB" id="A0A7Z0IK55"/>
<organism evidence="12 13">
    <name type="scientific">Naumannella cuiyingiana</name>
    <dbReference type="NCBI Taxonomy" id="1347891"/>
    <lineage>
        <taxon>Bacteria</taxon>
        <taxon>Bacillati</taxon>
        <taxon>Actinomycetota</taxon>
        <taxon>Actinomycetes</taxon>
        <taxon>Propionibacteriales</taxon>
        <taxon>Propionibacteriaceae</taxon>
        <taxon>Naumannella</taxon>
    </lineage>
</organism>
<dbReference type="PANTHER" id="PTHR11067">
    <property type="entry name" value="INOSINE TRIPHOSPHATE PYROPHOSPHATASE/HAM1 PROTEIN"/>
    <property type="match status" value="1"/>
</dbReference>
<comment type="similarity">
    <text evidence="1 10 11">Belongs to the HAM1 NTPase family.</text>
</comment>
<dbReference type="InterPro" id="IPR029001">
    <property type="entry name" value="ITPase-like_fam"/>
</dbReference>